<feature type="domain" description="AB hydrolase-1" evidence="1">
    <location>
        <begin position="7"/>
        <end position="255"/>
    </location>
</feature>
<protein>
    <recommendedName>
        <fullName evidence="1">AB hydrolase-1 domain-containing protein</fullName>
    </recommendedName>
</protein>
<reference evidence="2 3" key="1">
    <citation type="journal article" date="2017" name="G3 (Bethesda)">
        <title>First Draft Genome Sequence of the Pathogenic Fungus Lomentospora prolificans (Formerly Scedosporium prolificans).</title>
        <authorList>
            <person name="Luo R."/>
            <person name="Zimin A."/>
            <person name="Workman R."/>
            <person name="Fan Y."/>
            <person name="Pertea G."/>
            <person name="Grossman N."/>
            <person name="Wear M.P."/>
            <person name="Jia B."/>
            <person name="Miller H."/>
            <person name="Casadevall A."/>
            <person name="Timp W."/>
            <person name="Zhang S.X."/>
            <person name="Salzberg S.L."/>
        </authorList>
    </citation>
    <scope>NUCLEOTIDE SEQUENCE [LARGE SCALE GENOMIC DNA]</scope>
    <source>
        <strain evidence="2 3">JHH-5317</strain>
    </source>
</reference>
<keyword evidence="3" id="KW-1185">Reference proteome</keyword>
<dbReference type="InterPro" id="IPR029058">
    <property type="entry name" value="AB_hydrolase_fold"/>
</dbReference>
<dbReference type="InParanoid" id="A0A2N3N6K2"/>
<gene>
    <name evidence="2" type="ORF">jhhlp_006649</name>
</gene>
<evidence type="ECO:0000259" key="1">
    <source>
        <dbReference type="Pfam" id="PF12697"/>
    </source>
</evidence>
<dbReference type="AlphaFoldDB" id="A0A2N3N6K2"/>
<dbReference type="OrthoDB" id="1263307at2759"/>
<dbReference type="Proteomes" id="UP000233524">
    <property type="component" value="Unassembled WGS sequence"/>
</dbReference>
<dbReference type="VEuPathDB" id="FungiDB:jhhlp_006649"/>
<dbReference type="EMBL" id="NLAX01000701">
    <property type="protein sequence ID" value="PKS08037.1"/>
    <property type="molecule type" value="Genomic_DNA"/>
</dbReference>
<organism evidence="2 3">
    <name type="scientific">Lomentospora prolificans</name>
    <dbReference type="NCBI Taxonomy" id="41688"/>
    <lineage>
        <taxon>Eukaryota</taxon>
        <taxon>Fungi</taxon>
        <taxon>Dikarya</taxon>
        <taxon>Ascomycota</taxon>
        <taxon>Pezizomycotina</taxon>
        <taxon>Sordariomycetes</taxon>
        <taxon>Hypocreomycetidae</taxon>
        <taxon>Microascales</taxon>
        <taxon>Microascaceae</taxon>
        <taxon>Lomentospora</taxon>
    </lineage>
</organism>
<dbReference type="InterPro" id="IPR000073">
    <property type="entry name" value="AB_hydrolase_1"/>
</dbReference>
<dbReference type="Pfam" id="PF12697">
    <property type="entry name" value="Abhydrolase_6"/>
    <property type="match status" value="1"/>
</dbReference>
<evidence type="ECO:0000313" key="2">
    <source>
        <dbReference type="EMBL" id="PKS08037.1"/>
    </source>
</evidence>
<dbReference type="Gene3D" id="3.40.50.1820">
    <property type="entry name" value="alpha/beta hydrolase"/>
    <property type="match status" value="1"/>
</dbReference>
<dbReference type="SUPFAM" id="SSF53474">
    <property type="entry name" value="alpha/beta-Hydrolases"/>
    <property type="match status" value="1"/>
</dbReference>
<proteinExistence type="predicted"/>
<accession>A0A2N3N6K2</accession>
<dbReference type="PANTHER" id="PTHR37017">
    <property type="entry name" value="AB HYDROLASE-1 DOMAIN-CONTAINING PROTEIN-RELATED"/>
    <property type="match status" value="1"/>
</dbReference>
<dbReference type="PANTHER" id="PTHR37017:SF13">
    <property type="entry name" value="AB HYDROLASE-1 DOMAIN-CONTAINING PROTEIN"/>
    <property type="match status" value="1"/>
</dbReference>
<dbReference type="InterPro" id="IPR052897">
    <property type="entry name" value="Sec-Metab_Biosynth_Hydrolase"/>
</dbReference>
<name>A0A2N3N6K2_9PEZI</name>
<evidence type="ECO:0000313" key="3">
    <source>
        <dbReference type="Proteomes" id="UP000233524"/>
    </source>
</evidence>
<sequence length="265" mass="28241">MSNTAIVLATGSFTLPEFYDSMTDAIRSKGIEMVVPHLLSVGLKVPGGAGVREGVAPPMTDDAALLAGEIQRLADEGKDVVVMGHSYGGTPATESIKGLTKKEREAQGKKGGVVRLAYMTAVVPPVGTPCADVLKDVLPSDSLRMSPDENFWLSHDDLAKSGAVIFSDMSAEDALAWMKRFPKHSGVSYATPLTYEGYSQVPVSWLFCEKDQVIPPKAQEAAIELIEKTSGNKVDVTRINAGHCPSILAGQEVVDWIVGLVGKNE</sequence>
<comment type="caution">
    <text evidence="2">The sequence shown here is derived from an EMBL/GenBank/DDBJ whole genome shotgun (WGS) entry which is preliminary data.</text>
</comment>